<dbReference type="AlphaFoldDB" id="A0A9Q8X0A3"/>
<organism evidence="19 20">
    <name type="scientific">Candidatus Blochmannia vicinus</name>
    <name type="common">nom. nud.</name>
    <dbReference type="NCBI Taxonomy" id="251540"/>
    <lineage>
        <taxon>Bacteria</taxon>
        <taxon>Pseudomonadati</taxon>
        <taxon>Pseudomonadota</taxon>
        <taxon>Gammaproteobacteria</taxon>
        <taxon>Enterobacterales</taxon>
        <taxon>Enterobacteriaceae</taxon>
        <taxon>ant endosymbionts</taxon>
        <taxon>Candidatus Blochmanniella</taxon>
    </lineage>
</organism>
<dbReference type="GO" id="GO:0043093">
    <property type="term" value="P:FtsZ-dependent cytokinesis"/>
    <property type="evidence" value="ECO:0007669"/>
    <property type="project" value="UniProtKB-UniRule"/>
</dbReference>
<feature type="domain" description="Penicillin-binding protein transpeptidase" evidence="17">
    <location>
        <begin position="254"/>
        <end position="548"/>
    </location>
</feature>
<evidence type="ECO:0000256" key="7">
    <source>
        <dbReference type="ARBA" id="ARBA00022692"/>
    </source>
</evidence>
<evidence type="ECO:0000256" key="16">
    <source>
        <dbReference type="HAMAP-Rule" id="MF_02080"/>
    </source>
</evidence>
<evidence type="ECO:0000256" key="11">
    <source>
        <dbReference type="ARBA" id="ARBA00022989"/>
    </source>
</evidence>
<keyword evidence="14 16" id="KW-0131">Cell cycle</keyword>
<feature type="active site" description="Acyl-ester intermediate" evidence="16">
    <location>
        <position position="301"/>
    </location>
</feature>
<evidence type="ECO:0000256" key="13">
    <source>
        <dbReference type="ARBA" id="ARBA00023210"/>
    </source>
</evidence>
<proteinExistence type="inferred from homology"/>
<dbReference type="Gene3D" id="1.10.150.770">
    <property type="match status" value="1"/>
</dbReference>
<feature type="domain" description="Penicillin-binding protein dimerisation" evidence="18">
    <location>
        <begin position="63"/>
        <end position="215"/>
    </location>
</feature>
<dbReference type="Pfam" id="PF00905">
    <property type="entry name" value="Transpeptidase"/>
    <property type="match status" value="1"/>
</dbReference>
<keyword evidence="9 16" id="KW-0133">Cell shape</keyword>
<evidence type="ECO:0000256" key="15">
    <source>
        <dbReference type="ARBA" id="ARBA00023316"/>
    </source>
</evidence>
<dbReference type="NCBIfam" id="NF011685">
    <property type="entry name" value="PRK15105.1"/>
    <property type="match status" value="1"/>
</dbReference>
<evidence type="ECO:0000256" key="4">
    <source>
        <dbReference type="ARBA" id="ARBA00022618"/>
    </source>
</evidence>
<dbReference type="GO" id="GO:0009002">
    <property type="term" value="F:serine-type D-Ala-D-Ala carboxypeptidase activity"/>
    <property type="evidence" value="ECO:0007669"/>
    <property type="project" value="UniProtKB-UniRule"/>
</dbReference>
<evidence type="ECO:0000313" key="19">
    <source>
        <dbReference type="EMBL" id="URJ28042.1"/>
    </source>
</evidence>
<accession>A0A9Q8X0A3</accession>
<dbReference type="GO" id="GO:0071555">
    <property type="term" value="P:cell wall organization"/>
    <property type="evidence" value="ECO:0007669"/>
    <property type="project" value="UniProtKB-KW"/>
</dbReference>
<dbReference type="HAMAP" id="MF_02080">
    <property type="entry name" value="FtsI_transpept"/>
    <property type="match status" value="1"/>
</dbReference>
<dbReference type="GO" id="GO:0009252">
    <property type="term" value="P:peptidoglycan biosynthetic process"/>
    <property type="evidence" value="ECO:0007669"/>
    <property type="project" value="UniProtKB-UniRule"/>
</dbReference>
<gene>
    <name evidence="16 19" type="primary">ftsI</name>
    <name evidence="19" type="ORF">M9393_02565</name>
</gene>
<dbReference type="PANTHER" id="PTHR30627">
    <property type="entry name" value="PEPTIDOGLYCAN D,D-TRANSPEPTIDASE"/>
    <property type="match status" value="1"/>
</dbReference>
<evidence type="ECO:0000256" key="6">
    <source>
        <dbReference type="ARBA" id="ARBA00022670"/>
    </source>
</evidence>
<evidence type="ECO:0000256" key="14">
    <source>
        <dbReference type="ARBA" id="ARBA00023306"/>
    </source>
</evidence>
<dbReference type="GO" id="GO:0005886">
    <property type="term" value="C:plasma membrane"/>
    <property type="evidence" value="ECO:0007669"/>
    <property type="project" value="UniProtKB-SubCell"/>
</dbReference>
<comment type="function">
    <text evidence="16">Catalyzes cross-linking of the peptidoglycan cell wall at the division septum.</text>
</comment>
<evidence type="ECO:0000256" key="8">
    <source>
        <dbReference type="ARBA" id="ARBA00022801"/>
    </source>
</evidence>
<dbReference type="InterPro" id="IPR036138">
    <property type="entry name" value="PBP_dimer_sf"/>
</dbReference>
<keyword evidence="7 16" id="KW-0812">Transmembrane</keyword>
<keyword evidence="2 16" id="KW-1003">Cell membrane</keyword>
<evidence type="ECO:0000256" key="2">
    <source>
        <dbReference type="ARBA" id="ARBA00022475"/>
    </source>
</evidence>
<dbReference type="Gene3D" id="3.30.450.330">
    <property type="match status" value="1"/>
</dbReference>
<dbReference type="GO" id="GO:0008955">
    <property type="term" value="F:peptidoglycan glycosyltransferase activity"/>
    <property type="evidence" value="ECO:0007669"/>
    <property type="project" value="InterPro"/>
</dbReference>
<dbReference type="RefSeq" id="WP_250248431.1">
    <property type="nucleotide sequence ID" value="NZ_CP097753.1"/>
</dbReference>
<dbReference type="SUPFAM" id="SSF56601">
    <property type="entry name" value="beta-lactamase/transpeptidase-like"/>
    <property type="match status" value="1"/>
</dbReference>
<comment type="subcellular location">
    <subcellularLocation>
        <location evidence="16">Cell inner membrane</location>
        <topology evidence="16">Single-pass membrane protein</topology>
    </subcellularLocation>
    <subcellularLocation>
        <location evidence="1">Membrane</location>
    </subcellularLocation>
</comment>
<comment type="pathway">
    <text evidence="16">Cell wall biogenesis; peptidoglycan biosynthesis.</text>
</comment>
<evidence type="ECO:0000259" key="18">
    <source>
        <dbReference type="Pfam" id="PF03717"/>
    </source>
</evidence>
<evidence type="ECO:0000313" key="20">
    <source>
        <dbReference type="Proteomes" id="UP001056209"/>
    </source>
</evidence>
<dbReference type="GO" id="GO:0008360">
    <property type="term" value="P:regulation of cell shape"/>
    <property type="evidence" value="ECO:0007669"/>
    <property type="project" value="UniProtKB-KW"/>
</dbReference>
<sequence>MKFKPYNFQLILSSTRFNLLYSCIFFILIILLLRLTYLQIIYSNKLINEENLRSLRVQHISFPRGFITDRMGQLLAISIPADSVWMDPYKINRNGGISSEICRWRILSKILNISLDKLSSLISNHATGRFIYLARQIDPSVSQRISQLKLPGVYLQQESKRYYPAGCITAHLIGITDIDSQGIEGIEKSFNTSLSGQPGTKVIRKDRFGRTIEETTIENGQASQNIVLSIDERLQYLAYHELNNAIRINKAESGSIVLIDINTGEILAMTNYPSYNPNNLSVTNKSVMRNRAITDAFEPGSTVKPIVVMAALKHNIITTGTVMNTSPYVINGHQVKDVIYRDKLTIGEILKKSSNVGVSKLALSMPATILVNTYLNFGMGKTTDIGLIGESSGVYPYDKCWSDIERATFSYGYGLMITPLQLAKVYATIGGMGVSKPLSIIRVDSPLTLGHQVFPRPLVRAVLDMMESVLLPGNSYQETIKGYRVAVKTGTVKTVGSHGKYINKYIACAAGVAPASNPRFALAVVINDPKNGHYYGNMVSAPVFRAVMGNTLKIMNIAPDFLQ</sequence>
<keyword evidence="15 16" id="KW-0961">Cell wall biogenesis/degradation</keyword>
<keyword evidence="10 16" id="KW-0573">Peptidoglycan synthesis</keyword>
<dbReference type="EMBL" id="CP097753">
    <property type="protein sequence ID" value="URJ28042.1"/>
    <property type="molecule type" value="Genomic_DNA"/>
</dbReference>
<evidence type="ECO:0000259" key="17">
    <source>
        <dbReference type="Pfam" id="PF00905"/>
    </source>
</evidence>
<keyword evidence="5 16" id="KW-0121">Carboxypeptidase</keyword>
<evidence type="ECO:0000256" key="5">
    <source>
        <dbReference type="ARBA" id="ARBA00022645"/>
    </source>
</evidence>
<evidence type="ECO:0000256" key="3">
    <source>
        <dbReference type="ARBA" id="ARBA00022519"/>
    </source>
</evidence>
<keyword evidence="3 16" id="KW-0997">Cell inner membrane</keyword>
<dbReference type="InterPro" id="IPR037532">
    <property type="entry name" value="FtsI_transpept"/>
</dbReference>
<dbReference type="Gene3D" id="3.90.1310.10">
    <property type="entry name" value="Penicillin-binding protein 2a (Domain 2)"/>
    <property type="match status" value="1"/>
</dbReference>
<dbReference type="Pfam" id="PF03717">
    <property type="entry name" value="PBP_dimer"/>
    <property type="match status" value="1"/>
</dbReference>
<comment type="catalytic activity">
    <reaction evidence="16">
        <text>Preferential cleavage: (Ac)2-L-Lys-D-Ala-|-D-Ala. Also transpeptidation of peptidyl-alanyl moieties that are N-acyl substituents of D-alanine.</text>
        <dbReference type="EC" id="3.4.16.4"/>
    </reaction>
</comment>
<evidence type="ECO:0000256" key="1">
    <source>
        <dbReference type="ARBA" id="ARBA00004370"/>
    </source>
</evidence>
<reference evidence="19" key="1">
    <citation type="submission" date="2022-05" db="EMBL/GenBank/DDBJ databases">
        <title>Impact of host demography and evolutionary history on endosymbiont molecular evolution: a test in carpenter ants (Genus Camponotus) and their Blochmannia endosymbionts.</title>
        <authorList>
            <person name="Manthey J.D."/>
            <person name="Giron J.C."/>
            <person name="Hruska J.P."/>
        </authorList>
    </citation>
    <scope>NUCLEOTIDE SEQUENCE</scope>
    <source>
        <strain evidence="19">C-039</strain>
    </source>
</reference>
<dbReference type="InterPro" id="IPR012338">
    <property type="entry name" value="Beta-lactam/transpept-like"/>
</dbReference>
<dbReference type="InterPro" id="IPR050515">
    <property type="entry name" value="Beta-lactam/transpept"/>
</dbReference>
<dbReference type="EC" id="3.4.16.4" evidence="16"/>
<evidence type="ECO:0000256" key="12">
    <source>
        <dbReference type="ARBA" id="ARBA00023136"/>
    </source>
</evidence>
<evidence type="ECO:0000256" key="10">
    <source>
        <dbReference type="ARBA" id="ARBA00022984"/>
    </source>
</evidence>
<keyword evidence="8 16" id="KW-0378">Hydrolase</keyword>
<dbReference type="GO" id="GO:0008658">
    <property type="term" value="F:penicillin binding"/>
    <property type="evidence" value="ECO:0007669"/>
    <property type="project" value="InterPro"/>
</dbReference>
<comment type="similarity">
    <text evidence="16">Belongs to the transpeptidase family. FtsI subfamily.</text>
</comment>
<keyword evidence="11 16" id="KW-1133">Transmembrane helix</keyword>
<keyword evidence="13 16" id="KW-0717">Septation</keyword>
<feature type="transmembrane region" description="Helical" evidence="16">
    <location>
        <begin position="20"/>
        <end position="42"/>
    </location>
</feature>
<protein>
    <recommendedName>
        <fullName evidence="16">Peptidoglycan D,D-transpeptidase FtsI</fullName>
        <ecNumber evidence="16">3.4.16.4</ecNumber>
    </recommendedName>
    <alternativeName>
        <fullName evidence="16">Penicillin-binding protein 3</fullName>
        <shortName evidence="16">PBP-3</shortName>
    </alternativeName>
</protein>
<dbReference type="SUPFAM" id="SSF56519">
    <property type="entry name" value="Penicillin binding protein dimerisation domain"/>
    <property type="match status" value="1"/>
</dbReference>
<dbReference type="Gene3D" id="3.40.710.10">
    <property type="entry name" value="DD-peptidase/beta-lactamase superfamily"/>
    <property type="match status" value="1"/>
</dbReference>
<dbReference type="PANTHER" id="PTHR30627:SF1">
    <property type="entry name" value="PEPTIDOGLYCAN D,D-TRANSPEPTIDASE FTSI"/>
    <property type="match status" value="1"/>
</dbReference>
<dbReference type="GO" id="GO:0006508">
    <property type="term" value="P:proteolysis"/>
    <property type="evidence" value="ECO:0007669"/>
    <property type="project" value="UniProtKB-KW"/>
</dbReference>
<dbReference type="InterPro" id="IPR001460">
    <property type="entry name" value="PCN-bd_Tpept"/>
</dbReference>
<name>A0A9Q8X0A3_9ENTR</name>
<evidence type="ECO:0000256" key="9">
    <source>
        <dbReference type="ARBA" id="ARBA00022960"/>
    </source>
</evidence>
<dbReference type="InterPro" id="IPR005311">
    <property type="entry name" value="PBP_dimer"/>
</dbReference>
<keyword evidence="4 16" id="KW-0132">Cell division</keyword>
<keyword evidence="12 16" id="KW-0472">Membrane</keyword>
<keyword evidence="6 16" id="KW-0645">Protease</keyword>
<dbReference type="Proteomes" id="UP001056209">
    <property type="component" value="Chromosome"/>
</dbReference>
<dbReference type="GO" id="GO:0000917">
    <property type="term" value="P:division septum assembly"/>
    <property type="evidence" value="ECO:0007669"/>
    <property type="project" value="UniProtKB-KW"/>
</dbReference>